<name>K3Z1F8_SETIT</name>
<dbReference type="InParanoid" id="K3Z1F8"/>
<dbReference type="AlphaFoldDB" id="K3Z1F8"/>
<proteinExistence type="predicted"/>
<feature type="compositionally biased region" description="Basic and acidic residues" evidence="1">
    <location>
        <begin position="21"/>
        <end position="30"/>
    </location>
</feature>
<evidence type="ECO:0000256" key="1">
    <source>
        <dbReference type="SAM" id="MobiDB-lite"/>
    </source>
</evidence>
<evidence type="ECO:0000313" key="3">
    <source>
        <dbReference type="Proteomes" id="UP000004995"/>
    </source>
</evidence>
<evidence type="ECO:0000313" key="2">
    <source>
        <dbReference type="EnsemblPlants" id="KQL29048"/>
    </source>
</evidence>
<accession>K3Z1F8</accession>
<dbReference type="EnsemblPlants" id="KQL29048">
    <property type="protein sequence ID" value="KQL29048"/>
    <property type="gene ID" value="SETIT_020376mg"/>
</dbReference>
<dbReference type="EMBL" id="AGNK02000159">
    <property type="status" value="NOT_ANNOTATED_CDS"/>
    <property type="molecule type" value="Genomic_DNA"/>
</dbReference>
<organism evidence="2 3">
    <name type="scientific">Setaria italica</name>
    <name type="common">Foxtail millet</name>
    <name type="synonym">Panicum italicum</name>
    <dbReference type="NCBI Taxonomy" id="4555"/>
    <lineage>
        <taxon>Eukaryota</taxon>
        <taxon>Viridiplantae</taxon>
        <taxon>Streptophyta</taxon>
        <taxon>Embryophyta</taxon>
        <taxon>Tracheophyta</taxon>
        <taxon>Spermatophyta</taxon>
        <taxon>Magnoliopsida</taxon>
        <taxon>Liliopsida</taxon>
        <taxon>Poales</taxon>
        <taxon>Poaceae</taxon>
        <taxon>PACMAD clade</taxon>
        <taxon>Panicoideae</taxon>
        <taxon>Panicodae</taxon>
        <taxon>Paniceae</taxon>
        <taxon>Cenchrinae</taxon>
        <taxon>Setaria</taxon>
    </lineage>
</organism>
<dbReference type="HOGENOM" id="CLU_3192251_0_0_1"/>
<feature type="region of interest" description="Disordered" evidence="1">
    <location>
        <begin position="1"/>
        <end position="30"/>
    </location>
</feature>
<keyword evidence="3" id="KW-1185">Reference proteome</keyword>
<protein>
    <submittedName>
        <fullName evidence="2">Uncharacterized protein</fullName>
    </submittedName>
</protein>
<reference evidence="3" key="1">
    <citation type="journal article" date="2012" name="Nat. Biotechnol.">
        <title>Reference genome sequence of the model plant Setaria.</title>
        <authorList>
            <person name="Bennetzen J.L."/>
            <person name="Schmutz J."/>
            <person name="Wang H."/>
            <person name="Percifield R."/>
            <person name="Hawkins J."/>
            <person name="Pontaroli A.C."/>
            <person name="Estep M."/>
            <person name="Feng L."/>
            <person name="Vaughn J.N."/>
            <person name="Grimwood J."/>
            <person name="Jenkins J."/>
            <person name="Barry K."/>
            <person name="Lindquist E."/>
            <person name="Hellsten U."/>
            <person name="Deshpande S."/>
            <person name="Wang X."/>
            <person name="Wu X."/>
            <person name="Mitros T."/>
            <person name="Triplett J."/>
            <person name="Yang X."/>
            <person name="Ye C.Y."/>
            <person name="Mauro-Herrera M."/>
            <person name="Wang L."/>
            <person name="Li P."/>
            <person name="Sharma M."/>
            <person name="Sharma R."/>
            <person name="Ronald P.C."/>
            <person name="Panaud O."/>
            <person name="Kellogg E.A."/>
            <person name="Brutnell T.P."/>
            <person name="Doust A.N."/>
            <person name="Tuskan G.A."/>
            <person name="Rokhsar D."/>
            <person name="Devos K.M."/>
        </authorList>
    </citation>
    <scope>NUCLEOTIDE SEQUENCE [LARGE SCALE GENOMIC DNA]</scope>
    <source>
        <strain evidence="3">cv. Yugu1</strain>
    </source>
</reference>
<dbReference type="Gramene" id="KQL29048">
    <property type="protein sequence ID" value="KQL29048"/>
    <property type="gene ID" value="SETIT_020376mg"/>
</dbReference>
<reference evidence="2" key="2">
    <citation type="submission" date="2018-08" db="UniProtKB">
        <authorList>
            <consortium name="EnsemblPlants"/>
        </authorList>
    </citation>
    <scope>IDENTIFICATION</scope>
    <source>
        <strain evidence="2">Yugu1</strain>
    </source>
</reference>
<sequence>MSQVLMSQLRAPNPYPVPPQRHRDVSGQDTKRRLKWRGCVPVLKTS</sequence>
<dbReference type="Proteomes" id="UP000004995">
    <property type="component" value="Unassembled WGS sequence"/>
</dbReference>